<protein>
    <submittedName>
        <fullName evidence="4">ABC transporter ATP-binding protein</fullName>
    </submittedName>
</protein>
<dbReference type="KEGG" id="msyr:CXP39_01960"/>
<dbReference type="PANTHER" id="PTHR43038:SF3">
    <property type="entry name" value="ABC TRANSPORTER G FAMILY MEMBER 20 ISOFORM X1"/>
    <property type="match status" value="1"/>
</dbReference>
<dbReference type="GO" id="GO:0005524">
    <property type="term" value="F:ATP binding"/>
    <property type="evidence" value="ECO:0007669"/>
    <property type="project" value="UniProtKB-KW"/>
</dbReference>
<sequence>MIIIENLKYSINPKISNLELDIQSLKIDDGDVVAFLGENGSGKTTLIDIIIGNLRPQKGQINFIGEEPIISAVFQDSFFDEIAIEETLLFFKRINNSEINITDLLFDFELLESRFKLFSELSFSQKQRFRFIVALIKPFSILILDEVMTGIDLVWKSRIRNVISEIIKMNKTVIIISHEIEDVASFCNKVVYFEKGKIKQNFKLTGSFESKKNILFEKINYLKEIIKEKEF</sequence>
<dbReference type="InterPro" id="IPR027417">
    <property type="entry name" value="P-loop_NTPase"/>
</dbReference>
<dbReference type="SMART" id="SM00382">
    <property type="entry name" value="AAA"/>
    <property type="match status" value="1"/>
</dbReference>
<dbReference type="GO" id="GO:0016887">
    <property type="term" value="F:ATP hydrolysis activity"/>
    <property type="evidence" value="ECO:0007669"/>
    <property type="project" value="InterPro"/>
</dbReference>
<dbReference type="SUPFAM" id="SSF52540">
    <property type="entry name" value="P-loop containing nucleoside triphosphate hydrolases"/>
    <property type="match status" value="1"/>
</dbReference>
<keyword evidence="1" id="KW-0547">Nucleotide-binding</keyword>
<dbReference type="AlphaFoldDB" id="A0A2K9BJW3"/>
<feature type="domain" description="ABC transporter" evidence="3">
    <location>
        <begin position="2"/>
        <end position="220"/>
    </location>
</feature>
<dbReference type="Gene3D" id="3.40.50.300">
    <property type="entry name" value="P-loop containing nucleotide triphosphate hydrolases"/>
    <property type="match status" value="1"/>
</dbReference>
<name>A0A2K9BJW3_9MOLU</name>
<proteinExistence type="predicted"/>
<keyword evidence="2 4" id="KW-0067">ATP-binding</keyword>
<accession>A0A2K9BJW3</accession>
<evidence type="ECO:0000256" key="2">
    <source>
        <dbReference type="ARBA" id="ARBA00022840"/>
    </source>
</evidence>
<dbReference type="PANTHER" id="PTHR43038">
    <property type="entry name" value="ATP-BINDING CASSETTE, SUB-FAMILY H, MEMBER 1"/>
    <property type="match status" value="1"/>
</dbReference>
<reference evidence="4 5" key="1">
    <citation type="submission" date="2017-12" db="EMBL/GenBank/DDBJ databases">
        <title>Mesoplasma syrphidae YJS, Complete Genome.</title>
        <authorList>
            <person name="Knight T.F."/>
            <person name="Citino T."/>
            <person name="Rubinstein R."/>
            <person name="Neuschaefer Z."/>
        </authorList>
    </citation>
    <scope>NUCLEOTIDE SEQUENCE [LARGE SCALE GENOMIC DNA]</scope>
    <source>
        <strain evidence="4 5">YJS</strain>
    </source>
</reference>
<dbReference type="PROSITE" id="PS50893">
    <property type="entry name" value="ABC_TRANSPORTER_2"/>
    <property type="match status" value="1"/>
</dbReference>
<dbReference type="InterPro" id="IPR003439">
    <property type="entry name" value="ABC_transporter-like_ATP-bd"/>
</dbReference>
<gene>
    <name evidence="4" type="ORF">CXP39_01960</name>
</gene>
<dbReference type="Pfam" id="PF00005">
    <property type="entry name" value="ABC_tran"/>
    <property type="match status" value="1"/>
</dbReference>
<dbReference type="Proteomes" id="UP000233419">
    <property type="component" value="Chromosome"/>
</dbReference>
<keyword evidence="5" id="KW-1185">Reference proteome</keyword>
<dbReference type="OrthoDB" id="9806149at2"/>
<dbReference type="EMBL" id="CP025257">
    <property type="protein sequence ID" value="AUF83556.1"/>
    <property type="molecule type" value="Genomic_DNA"/>
</dbReference>
<dbReference type="InterPro" id="IPR003593">
    <property type="entry name" value="AAA+_ATPase"/>
</dbReference>
<dbReference type="RefSeq" id="WP_027048092.1">
    <property type="nucleotide sequence ID" value="NZ_CP025257.1"/>
</dbReference>
<evidence type="ECO:0000313" key="5">
    <source>
        <dbReference type="Proteomes" id="UP000233419"/>
    </source>
</evidence>
<evidence type="ECO:0000313" key="4">
    <source>
        <dbReference type="EMBL" id="AUF83556.1"/>
    </source>
</evidence>
<evidence type="ECO:0000256" key="1">
    <source>
        <dbReference type="ARBA" id="ARBA00022741"/>
    </source>
</evidence>
<evidence type="ECO:0000259" key="3">
    <source>
        <dbReference type="PROSITE" id="PS50893"/>
    </source>
</evidence>
<organism evidence="4 5">
    <name type="scientific">Mesoplasma syrphidae</name>
    <dbReference type="NCBI Taxonomy" id="225999"/>
    <lineage>
        <taxon>Bacteria</taxon>
        <taxon>Bacillati</taxon>
        <taxon>Mycoplasmatota</taxon>
        <taxon>Mollicutes</taxon>
        <taxon>Entomoplasmatales</taxon>
        <taxon>Entomoplasmataceae</taxon>
        <taxon>Mesoplasma</taxon>
    </lineage>
</organism>